<dbReference type="SUPFAM" id="SSF54236">
    <property type="entry name" value="Ubiquitin-like"/>
    <property type="match status" value="1"/>
</dbReference>
<evidence type="ECO:0000313" key="2">
    <source>
        <dbReference type="Proteomes" id="UP000663850"/>
    </source>
</evidence>
<evidence type="ECO:0000313" key="1">
    <source>
        <dbReference type="EMBL" id="CAE6478635.1"/>
    </source>
</evidence>
<dbReference type="Gene3D" id="3.10.20.90">
    <property type="entry name" value="Phosphatidylinositol 3-kinase Catalytic Subunit, Chain A, domain 1"/>
    <property type="match status" value="1"/>
</dbReference>
<organism evidence="1 2">
    <name type="scientific">Rhizoctonia solani</name>
    <dbReference type="NCBI Taxonomy" id="456999"/>
    <lineage>
        <taxon>Eukaryota</taxon>
        <taxon>Fungi</taxon>
        <taxon>Dikarya</taxon>
        <taxon>Basidiomycota</taxon>
        <taxon>Agaricomycotina</taxon>
        <taxon>Agaricomycetes</taxon>
        <taxon>Cantharellales</taxon>
        <taxon>Ceratobasidiaceae</taxon>
        <taxon>Rhizoctonia</taxon>
    </lineage>
</organism>
<protein>
    <submittedName>
        <fullName evidence="1">Uncharacterized protein</fullName>
    </submittedName>
</protein>
<comment type="caution">
    <text evidence="1">The sequence shown here is derived from an EMBL/GenBank/DDBJ whole genome shotgun (WGS) entry which is preliminary data.</text>
</comment>
<sequence length="79" mass="8966">MVAWIQAEAYCLWSRLLPMTDSGGKFVLNAVQMIPSRNGKQSCISLVTTLTSDGRYTIYKDHITLSDYEIHDGMSLEMY</sequence>
<dbReference type="EMBL" id="CAJMWZ010003761">
    <property type="protein sequence ID" value="CAE6478635.1"/>
    <property type="molecule type" value="Genomic_DNA"/>
</dbReference>
<name>A0A8H3H342_9AGAM</name>
<proteinExistence type="predicted"/>
<accession>A0A8H3H342</accession>
<dbReference type="InterPro" id="IPR029071">
    <property type="entry name" value="Ubiquitin-like_domsf"/>
</dbReference>
<dbReference type="AlphaFoldDB" id="A0A8H3H342"/>
<dbReference type="Proteomes" id="UP000663850">
    <property type="component" value="Unassembled WGS sequence"/>
</dbReference>
<gene>
    <name evidence="1" type="ORF">RDB_LOCUS72083</name>
</gene>
<reference evidence="1" key="1">
    <citation type="submission" date="2021-01" db="EMBL/GenBank/DDBJ databases">
        <authorList>
            <person name="Kaushik A."/>
        </authorList>
    </citation>
    <scope>NUCLEOTIDE SEQUENCE</scope>
    <source>
        <strain evidence="1">Type strain: AG8-Rh-89/</strain>
    </source>
</reference>